<dbReference type="EMBL" id="PVBU01000002">
    <property type="protein sequence ID" value="PQV43319.1"/>
    <property type="molecule type" value="Genomic_DNA"/>
</dbReference>
<dbReference type="Proteomes" id="UP000251060">
    <property type="component" value="Unassembled WGS sequence"/>
</dbReference>
<keyword evidence="5 6" id="KW-0472">Membrane</keyword>
<comment type="caution">
    <text evidence="8">The sequence shown here is derived from an EMBL/GenBank/DDBJ whole genome shotgun (WGS) entry which is preliminary data.</text>
</comment>
<dbReference type="Pfam" id="PF13396">
    <property type="entry name" value="PLDc_N"/>
    <property type="match status" value="1"/>
</dbReference>
<reference evidence="9 11" key="2">
    <citation type="submission" date="2018-10" db="EMBL/GenBank/DDBJ databases">
        <title>Cultivation of a novel Methanohalophilus strain from Kebrit Deep of the Red Sea and a genomic comparison of members of the genus Methanohalophilus.</title>
        <authorList>
            <person name="Guan Y."/>
            <person name="Ngugi D.K."/>
            <person name="Stingl U."/>
        </authorList>
    </citation>
    <scope>NUCLEOTIDE SEQUENCE [LARGE SCALE GENOMIC DNA]</scope>
    <source>
        <strain evidence="9 11">DSM 10369</strain>
    </source>
</reference>
<evidence type="ECO:0000256" key="5">
    <source>
        <dbReference type="ARBA" id="ARBA00023136"/>
    </source>
</evidence>
<evidence type="ECO:0000256" key="6">
    <source>
        <dbReference type="SAM" id="Phobius"/>
    </source>
</evidence>
<evidence type="ECO:0000256" key="1">
    <source>
        <dbReference type="ARBA" id="ARBA00004651"/>
    </source>
</evidence>
<feature type="transmembrane region" description="Helical" evidence="6">
    <location>
        <begin position="35"/>
        <end position="55"/>
    </location>
</feature>
<comment type="subcellular location">
    <subcellularLocation>
        <location evidence="1">Cell membrane</location>
        <topology evidence="1">Multi-pass membrane protein</topology>
    </subcellularLocation>
</comment>
<feature type="domain" description="Cardiolipin synthase N-terminal" evidence="7">
    <location>
        <begin position="14"/>
        <end position="55"/>
    </location>
</feature>
<proteinExistence type="predicted"/>
<reference evidence="8 10" key="1">
    <citation type="submission" date="2018-02" db="EMBL/GenBank/DDBJ databases">
        <title>Subsurface microbial communities from deep shales in Ohio and West Virginia, USA.</title>
        <authorList>
            <person name="Wrighton K."/>
        </authorList>
    </citation>
    <scope>NUCLEOTIDE SEQUENCE [LARGE SCALE GENOMIC DNA]</scope>
    <source>
        <strain evidence="8 10">DSM 10369</strain>
    </source>
</reference>
<keyword evidence="4 6" id="KW-1133">Transmembrane helix</keyword>
<dbReference type="AlphaFoldDB" id="A0A315BAJ5"/>
<evidence type="ECO:0000256" key="4">
    <source>
        <dbReference type="ARBA" id="ARBA00022989"/>
    </source>
</evidence>
<dbReference type="Proteomes" id="UP000273978">
    <property type="component" value="Unassembled WGS sequence"/>
</dbReference>
<gene>
    <name evidence="8" type="ORF">B0H22_10240</name>
    <name evidence="9" type="ORF">EDD83_08735</name>
</gene>
<dbReference type="EMBL" id="RJJF01000019">
    <property type="protein sequence ID" value="RNI07614.1"/>
    <property type="molecule type" value="Genomic_DNA"/>
</dbReference>
<sequence>MVLEQIWGIVTLLATIWVIYDVLTNNRRLSTMMKVIWVVAALLFGVLGAIAYYFIEKKAMIIR</sequence>
<dbReference type="RefSeq" id="WP_105460081.1">
    <property type="nucleotide sequence ID" value="NZ_PVBU01000002.1"/>
</dbReference>
<evidence type="ECO:0000313" key="10">
    <source>
        <dbReference type="Proteomes" id="UP000251060"/>
    </source>
</evidence>
<organism evidence="8 10">
    <name type="scientific">Methanohalophilus euhalobius</name>
    <dbReference type="NCBI Taxonomy" id="51203"/>
    <lineage>
        <taxon>Archaea</taxon>
        <taxon>Methanobacteriati</taxon>
        <taxon>Methanobacteriota</taxon>
        <taxon>Stenosarchaea group</taxon>
        <taxon>Methanomicrobia</taxon>
        <taxon>Methanosarcinales</taxon>
        <taxon>Methanosarcinaceae</taxon>
        <taxon>Methanohalophilus</taxon>
    </lineage>
</organism>
<dbReference type="GO" id="GO:0005886">
    <property type="term" value="C:plasma membrane"/>
    <property type="evidence" value="ECO:0007669"/>
    <property type="project" value="UniProtKB-SubCell"/>
</dbReference>
<evidence type="ECO:0000313" key="9">
    <source>
        <dbReference type="EMBL" id="RNI07614.1"/>
    </source>
</evidence>
<dbReference type="InterPro" id="IPR027379">
    <property type="entry name" value="CLS_N"/>
</dbReference>
<evidence type="ECO:0000256" key="2">
    <source>
        <dbReference type="ARBA" id="ARBA00022475"/>
    </source>
</evidence>
<name>A0A315BAJ5_9EURY</name>
<evidence type="ECO:0000259" key="7">
    <source>
        <dbReference type="Pfam" id="PF13396"/>
    </source>
</evidence>
<evidence type="ECO:0000313" key="8">
    <source>
        <dbReference type="EMBL" id="PQV43319.1"/>
    </source>
</evidence>
<evidence type="ECO:0000313" key="11">
    <source>
        <dbReference type="Proteomes" id="UP000273978"/>
    </source>
</evidence>
<evidence type="ECO:0000256" key="3">
    <source>
        <dbReference type="ARBA" id="ARBA00022692"/>
    </source>
</evidence>
<feature type="transmembrane region" description="Helical" evidence="6">
    <location>
        <begin position="6"/>
        <end position="23"/>
    </location>
</feature>
<keyword evidence="2" id="KW-1003">Cell membrane</keyword>
<accession>A0A315BAJ5</accession>
<keyword evidence="3 6" id="KW-0812">Transmembrane</keyword>
<protein>
    <submittedName>
        <fullName evidence="8">Phospholipase D-like protein</fullName>
    </submittedName>
</protein>